<name>A0A9J6EAI2_RHIMP</name>
<dbReference type="Proteomes" id="UP000821866">
    <property type="component" value="Chromosome 3"/>
</dbReference>
<evidence type="ECO:0000313" key="2">
    <source>
        <dbReference type="Proteomes" id="UP000821866"/>
    </source>
</evidence>
<dbReference type="EMBL" id="JABSTU010000005">
    <property type="protein sequence ID" value="KAH8031300.1"/>
    <property type="molecule type" value="Genomic_DNA"/>
</dbReference>
<protein>
    <submittedName>
        <fullName evidence="1">Uncharacterized protein</fullName>
    </submittedName>
</protein>
<evidence type="ECO:0000313" key="1">
    <source>
        <dbReference type="EMBL" id="KAH8031300.1"/>
    </source>
</evidence>
<proteinExistence type="predicted"/>
<sequence length="150" mass="16449">MVRVRVRRAHSLGGLDDVAASTPMCVCNKVANNSHVIHRHVSLPSVGLHNLVYKKSPEIAKELGDNVRKLIVIIGELAISLEKVSDVPPTDWMGIGDTVVAKTEKLNLAEIEPFWSYIPKVKDFQSIKLLGAGGFGYVLPSLHFSLLQKV</sequence>
<organism evidence="1 2">
    <name type="scientific">Rhipicephalus microplus</name>
    <name type="common">Cattle tick</name>
    <name type="synonym">Boophilus microplus</name>
    <dbReference type="NCBI Taxonomy" id="6941"/>
    <lineage>
        <taxon>Eukaryota</taxon>
        <taxon>Metazoa</taxon>
        <taxon>Ecdysozoa</taxon>
        <taxon>Arthropoda</taxon>
        <taxon>Chelicerata</taxon>
        <taxon>Arachnida</taxon>
        <taxon>Acari</taxon>
        <taxon>Parasitiformes</taxon>
        <taxon>Ixodida</taxon>
        <taxon>Ixodoidea</taxon>
        <taxon>Ixodidae</taxon>
        <taxon>Rhipicephalinae</taxon>
        <taxon>Rhipicephalus</taxon>
        <taxon>Boophilus</taxon>
    </lineage>
</organism>
<reference evidence="1" key="2">
    <citation type="submission" date="2021-09" db="EMBL/GenBank/DDBJ databases">
        <authorList>
            <person name="Jia N."/>
            <person name="Wang J."/>
            <person name="Shi W."/>
            <person name="Du L."/>
            <person name="Sun Y."/>
            <person name="Zhan W."/>
            <person name="Jiang J."/>
            <person name="Wang Q."/>
            <person name="Zhang B."/>
            <person name="Ji P."/>
            <person name="Sakyi L.B."/>
            <person name="Cui X."/>
            <person name="Yuan T."/>
            <person name="Jiang B."/>
            <person name="Yang W."/>
            <person name="Lam T.T.-Y."/>
            <person name="Chang Q."/>
            <person name="Ding S."/>
            <person name="Wang X."/>
            <person name="Zhu J."/>
            <person name="Ruan X."/>
            <person name="Zhao L."/>
            <person name="Wei J."/>
            <person name="Que T."/>
            <person name="Du C."/>
            <person name="Cheng J."/>
            <person name="Dai P."/>
            <person name="Han X."/>
            <person name="Huang E."/>
            <person name="Gao Y."/>
            <person name="Liu J."/>
            <person name="Shao H."/>
            <person name="Ye R."/>
            <person name="Li L."/>
            <person name="Wei W."/>
            <person name="Wang X."/>
            <person name="Wang C."/>
            <person name="Huo Q."/>
            <person name="Li W."/>
            <person name="Guo W."/>
            <person name="Chen H."/>
            <person name="Chen S."/>
            <person name="Zhou L."/>
            <person name="Zhou L."/>
            <person name="Ni X."/>
            <person name="Tian J."/>
            <person name="Zhou Y."/>
            <person name="Sheng Y."/>
            <person name="Liu T."/>
            <person name="Pan Y."/>
            <person name="Xia L."/>
            <person name="Li J."/>
            <person name="Zhao F."/>
            <person name="Cao W."/>
        </authorList>
    </citation>
    <scope>NUCLEOTIDE SEQUENCE</scope>
    <source>
        <strain evidence="1">Rmic-2018</strain>
        <tissue evidence="1">Larvae</tissue>
    </source>
</reference>
<reference evidence="1" key="1">
    <citation type="journal article" date="2020" name="Cell">
        <title>Large-Scale Comparative Analyses of Tick Genomes Elucidate Their Genetic Diversity and Vector Capacities.</title>
        <authorList>
            <consortium name="Tick Genome and Microbiome Consortium (TIGMIC)"/>
            <person name="Jia N."/>
            <person name="Wang J."/>
            <person name="Shi W."/>
            <person name="Du L."/>
            <person name="Sun Y."/>
            <person name="Zhan W."/>
            <person name="Jiang J.F."/>
            <person name="Wang Q."/>
            <person name="Zhang B."/>
            <person name="Ji P."/>
            <person name="Bell-Sakyi L."/>
            <person name="Cui X.M."/>
            <person name="Yuan T.T."/>
            <person name="Jiang B.G."/>
            <person name="Yang W.F."/>
            <person name="Lam T.T."/>
            <person name="Chang Q.C."/>
            <person name="Ding S.J."/>
            <person name="Wang X.J."/>
            <person name="Zhu J.G."/>
            <person name="Ruan X.D."/>
            <person name="Zhao L."/>
            <person name="Wei J.T."/>
            <person name="Ye R.Z."/>
            <person name="Que T.C."/>
            <person name="Du C.H."/>
            <person name="Zhou Y.H."/>
            <person name="Cheng J.X."/>
            <person name="Dai P.F."/>
            <person name="Guo W.B."/>
            <person name="Han X.H."/>
            <person name="Huang E.J."/>
            <person name="Li L.F."/>
            <person name="Wei W."/>
            <person name="Gao Y.C."/>
            <person name="Liu J.Z."/>
            <person name="Shao H.Z."/>
            <person name="Wang X."/>
            <person name="Wang C.C."/>
            <person name="Yang T.C."/>
            <person name="Huo Q.B."/>
            <person name="Li W."/>
            <person name="Chen H.Y."/>
            <person name="Chen S.E."/>
            <person name="Zhou L.G."/>
            <person name="Ni X.B."/>
            <person name="Tian J.H."/>
            <person name="Sheng Y."/>
            <person name="Liu T."/>
            <person name="Pan Y.S."/>
            <person name="Xia L.Y."/>
            <person name="Li J."/>
            <person name="Zhao F."/>
            <person name="Cao W.C."/>
        </authorList>
    </citation>
    <scope>NUCLEOTIDE SEQUENCE</scope>
    <source>
        <strain evidence="1">Rmic-2018</strain>
    </source>
</reference>
<comment type="caution">
    <text evidence="1">The sequence shown here is derived from an EMBL/GenBank/DDBJ whole genome shotgun (WGS) entry which is preliminary data.</text>
</comment>
<accession>A0A9J6EAI2</accession>
<gene>
    <name evidence="1" type="ORF">HPB51_015456</name>
</gene>
<dbReference type="AlphaFoldDB" id="A0A9J6EAI2"/>
<keyword evidence="2" id="KW-1185">Reference proteome</keyword>
<dbReference type="VEuPathDB" id="VectorBase:LOC119164944"/>